<evidence type="ECO:0000313" key="3">
    <source>
        <dbReference type="EMBL" id="HGT98392.1"/>
    </source>
</evidence>
<keyword evidence="1" id="KW-1133">Transmembrane helix</keyword>
<reference evidence="3" key="1">
    <citation type="journal article" date="2020" name="mSystems">
        <title>Genome- and Community-Level Interaction Insights into Carbon Utilization and Element Cycling Functions of Hydrothermarchaeota in Hydrothermal Sediment.</title>
        <authorList>
            <person name="Zhou Z."/>
            <person name="Liu Y."/>
            <person name="Xu W."/>
            <person name="Pan J."/>
            <person name="Luo Z.H."/>
            <person name="Li M."/>
        </authorList>
    </citation>
    <scope>NUCLEOTIDE SEQUENCE [LARGE SCALE GENOMIC DNA]</scope>
    <source>
        <strain evidence="2">SpSt-629</strain>
        <strain evidence="3">SpSt-688</strain>
    </source>
</reference>
<keyword evidence="1" id="KW-0472">Membrane</keyword>
<dbReference type="EMBL" id="DTAU01000127">
    <property type="protein sequence ID" value="HFQ79334.1"/>
    <property type="molecule type" value="Genomic_DNA"/>
</dbReference>
<comment type="caution">
    <text evidence="3">The sequence shown here is derived from an EMBL/GenBank/DDBJ whole genome shotgun (WGS) entry which is preliminary data.</text>
</comment>
<keyword evidence="1" id="KW-0812">Transmembrane</keyword>
<protein>
    <submittedName>
        <fullName evidence="3">Uncharacterized protein</fullName>
    </submittedName>
</protein>
<feature type="transmembrane region" description="Helical" evidence="1">
    <location>
        <begin position="12"/>
        <end position="36"/>
    </location>
</feature>
<sequence>MSTHIRNLRRGLSDTVALAILLGVAVALSVSFLSYMQSDYSIQQNLLVIQRVIEHERLSTIVRLINSSKGSIALLFRRLDTSNKIWLTLFNGSSYINCSDVVRDVVGGRIINRYMHRVDDVTVVSRDTIYSFKYYARAKGYPDTGYIEICELEIDKNAVLVLQLAKELEPVAKGYNKVVVHSNNRVWRLYGSIEFRVAYLGNPRGTHISVNGSWYQLKEGDIVRVDVNTRIGKIDLTPQQLPNGQIGAWILSFNVSAERVYINNALLERNVNVEIKSEVAIDIDSLRSTLAIEIMPIPPGFVRVTYGGSTLVDYWNNSDYIKVVDWKIDSSTQMVLQLDSNNLHAEGIARAVYIGSMPDEAKVDRLSILVVTYINNVPHLVEEYDYKFS</sequence>
<organism evidence="3">
    <name type="scientific">Ignisphaera aggregans</name>
    <dbReference type="NCBI Taxonomy" id="334771"/>
    <lineage>
        <taxon>Archaea</taxon>
        <taxon>Thermoproteota</taxon>
        <taxon>Thermoprotei</taxon>
        <taxon>Desulfurococcales</taxon>
        <taxon>Desulfurococcaceae</taxon>
        <taxon>Ignisphaera</taxon>
    </lineage>
</organism>
<gene>
    <name evidence="2" type="ORF">ENT99_06530</name>
    <name evidence="3" type="ORF">ENU64_03070</name>
</gene>
<dbReference type="EMBL" id="DTDH01000090">
    <property type="protein sequence ID" value="HGT98392.1"/>
    <property type="molecule type" value="Genomic_DNA"/>
</dbReference>
<proteinExistence type="predicted"/>
<name>A0A7J3MXV1_9CREN</name>
<evidence type="ECO:0000256" key="1">
    <source>
        <dbReference type="SAM" id="Phobius"/>
    </source>
</evidence>
<evidence type="ECO:0000313" key="2">
    <source>
        <dbReference type="EMBL" id="HFQ79334.1"/>
    </source>
</evidence>
<accession>A0A7J3MXV1</accession>
<dbReference type="AlphaFoldDB" id="A0A7J3MXV1"/>